<keyword evidence="5" id="KW-0346">Stress response</keyword>
<dbReference type="PANTHER" id="PTHR10015">
    <property type="entry name" value="HEAT SHOCK TRANSCRIPTION FACTOR"/>
    <property type="match status" value="1"/>
</dbReference>
<comment type="subunit">
    <text evidence="2">Homotrimer.</text>
</comment>
<reference evidence="11" key="1">
    <citation type="submission" date="2015-12" db="EMBL/GenBank/DDBJ databases">
        <title>Update maize B73 reference genome by single molecule sequencing technologies.</title>
        <authorList>
            <consortium name="Maize Genome Sequencing Project"/>
            <person name="Ware D."/>
        </authorList>
    </citation>
    <scope>NUCLEOTIDE SEQUENCE</scope>
    <source>
        <tissue evidence="11">Seedling</tissue>
    </source>
</reference>
<dbReference type="SMART" id="SM00415">
    <property type="entry name" value="HSF"/>
    <property type="match status" value="1"/>
</dbReference>
<dbReference type="EMBL" id="CM000784">
    <property type="protein sequence ID" value="AQK96789.1"/>
    <property type="molecule type" value="Genomic_DNA"/>
</dbReference>
<keyword evidence="4" id="KW-0805">Transcription regulation</keyword>
<evidence type="ECO:0000256" key="8">
    <source>
        <dbReference type="ARBA" id="ARBA00023242"/>
    </source>
</evidence>
<keyword evidence="3" id="KW-0597">Phosphoprotein</keyword>
<evidence type="ECO:0000256" key="5">
    <source>
        <dbReference type="ARBA" id="ARBA00023016"/>
    </source>
</evidence>
<organism evidence="11">
    <name type="scientific">Zea mays</name>
    <name type="common">Maize</name>
    <dbReference type="NCBI Taxonomy" id="4577"/>
    <lineage>
        <taxon>Eukaryota</taxon>
        <taxon>Viridiplantae</taxon>
        <taxon>Streptophyta</taxon>
        <taxon>Embryophyta</taxon>
        <taxon>Tracheophyta</taxon>
        <taxon>Spermatophyta</taxon>
        <taxon>Magnoliopsida</taxon>
        <taxon>Liliopsida</taxon>
        <taxon>Poales</taxon>
        <taxon>Poaceae</taxon>
        <taxon>PACMAD clade</taxon>
        <taxon>Panicoideae</taxon>
        <taxon>Andropogonodae</taxon>
        <taxon>Andropogoneae</taxon>
        <taxon>Tripsacinae</taxon>
        <taxon>Zea</taxon>
    </lineage>
</organism>
<evidence type="ECO:0000256" key="9">
    <source>
        <dbReference type="RuleBase" id="RU004020"/>
    </source>
</evidence>
<dbReference type="InParanoid" id="A0A1D6FZU3"/>
<evidence type="ECO:0000256" key="2">
    <source>
        <dbReference type="ARBA" id="ARBA00011233"/>
    </source>
</evidence>
<evidence type="ECO:0000313" key="11">
    <source>
        <dbReference type="EMBL" id="AQK96789.1"/>
    </source>
</evidence>
<feature type="domain" description="HSF-type DNA-binding" evidence="10">
    <location>
        <begin position="31"/>
        <end position="163"/>
    </location>
</feature>
<dbReference type="ExpressionAtlas" id="A0A1D6FZU3">
    <property type="expression patterns" value="baseline and differential"/>
</dbReference>
<dbReference type="InterPro" id="IPR000232">
    <property type="entry name" value="HSF_DNA-bd"/>
</dbReference>
<evidence type="ECO:0000259" key="10">
    <source>
        <dbReference type="SMART" id="SM00415"/>
    </source>
</evidence>
<accession>A0A3L6DPA6</accession>
<evidence type="ECO:0000256" key="7">
    <source>
        <dbReference type="ARBA" id="ARBA00023163"/>
    </source>
</evidence>
<dbReference type="PANTHER" id="PTHR10015:SF460">
    <property type="entry name" value="HEAT STRESS TRANSCRIPTION FACTOR C-1A"/>
    <property type="match status" value="1"/>
</dbReference>
<sequence length="387" mass="41737">MMDGLHTDLALGLLGCGGVGVGSSGRGEQLQTAPFVAKTYQMVCDPRTDALVRWGSENNSFVVVDPAGFSRLLLPCFFKHRNFSSFVRQLNTYVSAPVSEARLPQPWILRSLTASHAVLYTYLEPWSSGCMQGFRKVHPDRWEFAHESFLRGQTHLLPRIVRRKKRGEGACTSSGGDAQAQYAAAAAGCCISMGGEDHRTEGEAEAAVLEEVQRLRQEQTAIGEELAQMSRRLQATERRPDQLMSFLARLAEDPDGVTRHLVEQAAEKKRRRMMQLASQPVRRLPPPPPPPPVLHHPLLALGGAAAAAAKGLDGGCQWAEQKKPSVVLTAAFDHPAASYCGAQHAVPNLGGGNGGGGINGMGLTADETAVETTTTPFPFCLLGQGFF</sequence>
<dbReference type="GO" id="GO:0005634">
    <property type="term" value="C:nucleus"/>
    <property type="evidence" value="ECO:0007669"/>
    <property type="project" value="UniProtKB-SubCell"/>
</dbReference>
<dbReference type="SUPFAM" id="SSF46785">
    <property type="entry name" value="Winged helix' DNA-binding domain"/>
    <property type="match status" value="1"/>
</dbReference>
<keyword evidence="7" id="KW-0804">Transcription</keyword>
<evidence type="ECO:0000256" key="1">
    <source>
        <dbReference type="ARBA" id="ARBA00004123"/>
    </source>
</evidence>
<gene>
    <name evidence="11" type="ORF">ZEAMMB73_Zm00001d011406</name>
</gene>
<dbReference type="SMR" id="A0A1D6FZU3"/>
<dbReference type="Pfam" id="PF00447">
    <property type="entry name" value="HSF_DNA-bind"/>
    <property type="match status" value="1"/>
</dbReference>
<comment type="subcellular location">
    <subcellularLocation>
        <location evidence="1">Nucleus</location>
    </subcellularLocation>
</comment>
<dbReference type="AlphaFoldDB" id="A0A1D6FZU3"/>
<comment type="similarity">
    <text evidence="9">Belongs to the HSF family.</text>
</comment>
<dbReference type="Gene3D" id="1.10.10.10">
    <property type="entry name" value="Winged helix-like DNA-binding domain superfamily/Winged helix DNA-binding domain"/>
    <property type="match status" value="1"/>
</dbReference>
<dbReference type="PRINTS" id="PR00056">
    <property type="entry name" value="HSFDOMAIN"/>
</dbReference>
<dbReference type="STRING" id="4577.A0A1D6FZU3"/>
<keyword evidence="8" id="KW-0539">Nucleus</keyword>
<dbReference type="InterPro" id="IPR036390">
    <property type="entry name" value="WH_DNA-bd_sf"/>
</dbReference>
<evidence type="ECO:0000256" key="3">
    <source>
        <dbReference type="ARBA" id="ARBA00022553"/>
    </source>
</evidence>
<dbReference type="GO" id="GO:0043565">
    <property type="term" value="F:sequence-specific DNA binding"/>
    <property type="evidence" value="ECO:0007669"/>
    <property type="project" value="InterPro"/>
</dbReference>
<evidence type="ECO:0000256" key="4">
    <source>
        <dbReference type="ARBA" id="ARBA00023015"/>
    </source>
</evidence>
<dbReference type="FunCoup" id="A0A1D6FZU3">
    <property type="interactions" value="20"/>
</dbReference>
<dbReference type="InterPro" id="IPR036388">
    <property type="entry name" value="WH-like_DNA-bd_sf"/>
</dbReference>
<evidence type="ECO:0000256" key="6">
    <source>
        <dbReference type="ARBA" id="ARBA00023125"/>
    </source>
</evidence>
<keyword evidence="6" id="KW-0238">DNA-binding</keyword>
<name>A0A1D6FZU3_MAIZE</name>
<dbReference type="FunFam" id="1.10.10.10:FF:000037">
    <property type="entry name" value="Heat stress transcription factor B-4"/>
    <property type="match status" value="1"/>
</dbReference>
<accession>A0A1D6FZU3</accession>
<protein>
    <submittedName>
        <fullName evidence="11">Heat stress transcription factor C-1</fullName>
    </submittedName>
</protein>
<dbReference type="GO" id="GO:0003700">
    <property type="term" value="F:DNA-binding transcription factor activity"/>
    <property type="evidence" value="ECO:0007669"/>
    <property type="project" value="InterPro"/>
</dbReference>
<proteinExistence type="inferred from homology"/>
<dbReference type="OMA" id="WGSENNS"/>